<name>A0A9D1NVG5_9FIRM</name>
<evidence type="ECO:0000313" key="1">
    <source>
        <dbReference type="EMBL" id="HIV13561.1"/>
    </source>
</evidence>
<protein>
    <submittedName>
        <fullName evidence="1">Uncharacterized protein</fullName>
    </submittedName>
</protein>
<evidence type="ECO:0000313" key="2">
    <source>
        <dbReference type="Proteomes" id="UP000886723"/>
    </source>
</evidence>
<reference evidence="1" key="1">
    <citation type="submission" date="2020-10" db="EMBL/GenBank/DDBJ databases">
        <authorList>
            <person name="Gilroy R."/>
        </authorList>
    </citation>
    <scope>NUCLEOTIDE SEQUENCE</scope>
    <source>
        <strain evidence="1">ChiBcec2-4451</strain>
    </source>
</reference>
<reference evidence="1" key="2">
    <citation type="journal article" date="2021" name="PeerJ">
        <title>Extensive microbial diversity within the chicken gut microbiome revealed by metagenomics and culture.</title>
        <authorList>
            <person name="Gilroy R."/>
            <person name="Ravi A."/>
            <person name="Getino M."/>
            <person name="Pursley I."/>
            <person name="Horton D.L."/>
            <person name="Alikhan N.F."/>
            <person name="Baker D."/>
            <person name="Gharbi K."/>
            <person name="Hall N."/>
            <person name="Watson M."/>
            <person name="Adriaenssens E.M."/>
            <person name="Foster-Nyarko E."/>
            <person name="Jarju S."/>
            <person name="Secka A."/>
            <person name="Antonio M."/>
            <person name="Oren A."/>
            <person name="Chaudhuri R.R."/>
            <person name="La Ragione R."/>
            <person name="Hildebrand F."/>
            <person name="Pallen M.J."/>
        </authorList>
    </citation>
    <scope>NUCLEOTIDE SEQUENCE</scope>
    <source>
        <strain evidence="1">ChiBcec2-4451</strain>
    </source>
</reference>
<dbReference type="InterPro" id="IPR054274">
    <property type="entry name" value="DUF7005"/>
</dbReference>
<dbReference type="Proteomes" id="UP000886723">
    <property type="component" value="Unassembled WGS sequence"/>
</dbReference>
<organism evidence="1 2">
    <name type="scientific">Candidatus Pullilachnospira stercoravium</name>
    <dbReference type="NCBI Taxonomy" id="2840913"/>
    <lineage>
        <taxon>Bacteria</taxon>
        <taxon>Bacillati</taxon>
        <taxon>Bacillota</taxon>
        <taxon>Clostridia</taxon>
        <taxon>Lachnospirales</taxon>
        <taxon>Lachnospiraceae</taxon>
        <taxon>Lachnospiraceae incertae sedis</taxon>
        <taxon>Candidatus Pullilachnospira</taxon>
    </lineage>
</organism>
<dbReference type="EMBL" id="DVON01000222">
    <property type="protein sequence ID" value="HIV13561.1"/>
    <property type="molecule type" value="Genomic_DNA"/>
</dbReference>
<dbReference type="AlphaFoldDB" id="A0A9D1NVG5"/>
<accession>A0A9D1NVG5</accession>
<sequence>MADEVTADAVGLLGATGQYDRKLALDFLGISMEGKYQGKGRLSAYVAESELETAVSQALKWSEEIQEICKNSSHREYLKENPFYLLDILF</sequence>
<comment type="caution">
    <text evidence="1">The sequence shown here is derived from an EMBL/GenBank/DDBJ whole genome shotgun (WGS) entry which is preliminary data.</text>
</comment>
<dbReference type="Pfam" id="PF22541">
    <property type="entry name" value="DUF7005"/>
    <property type="match status" value="1"/>
</dbReference>
<proteinExistence type="predicted"/>
<gene>
    <name evidence="1" type="ORF">IAA63_10540</name>
</gene>